<dbReference type="Pfam" id="PF02397">
    <property type="entry name" value="Bac_transf"/>
    <property type="match status" value="1"/>
</dbReference>
<keyword evidence="4" id="KW-0808">Transferase</keyword>
<keyword evidence="2" id="KW-1133">Transmembrane helix</keyword>
<protein>
    <submittedName>
        <fullName evidence="4">Sugar transferase</fullName>
    </submittedName>
</protein>
<feature type="transmembrane region" description="Helical" evidence="2">
    <location>
        <begin position="35"/>
        <end position="56"/>
    </location>
</feature>
<comment type="caution">
    <text evidence="4">The sequence shown here is derived from an EMBL/GenBank/DDBJ whole genome shotgun (WGS) entry which is preliminary data.</text>
</comment>
<dbReference type="EMBL" id="JACJVR010000069">
    <property type="protein sequence ID" value="MBB6693253.1"/>
    <property type="molecule type" value="Genomic_DNA"/>
</dbReference>
<sequence>MSPFNENAINLQRAEVENLEKVKTKYQVSKRLMDIFLVIPGLILLLPIMIVISALIKLEDPRGPIFFSQIRVGKDGKKFKMYKFRSMVTNAEELLDGLLSQNEVEGAMFKMRNDPRITNVGRFIRKTSLDELPQLWNVLIGEMSLVGPRPPLEREVRDYTDYHMQRLSVTPGCTGLWQISGRNNLDFNQMVGLDLKYISERSIRLDIKIMFKTVRVLFGSKDAF</sequence>
<evidence type="ECO:0000313" key="4">
    <source>
        <dbReference type="EMBL" id="MBB6693253.1"/>
    </source>
</evidence>
<name>A0A841U4L5_9BACL</name>
<evidence type="ECO:0000313" key="5">
    <source>
        <dbReference type="Proteomes" id="UP000553776"/>
    </source>
</evidence>
<dbReference type="InterPro" id="IPR003362">
    <property type="entry name" value="Bact_transf"/>
</dbReference>
<reference evidence="4 5" key="1">
    <citation type="submission" date="2020-08" db="EMBL/GenBank/DDBJ databases">
        <title>Cohnella phylogeny.</title>
        <authorList>
            <person name="Dunlap C."/>
        </authorList>
    </citation>
    <scope>NUCLEOTIDE SEQUENCE [LARGE SCALE GENOMIC DNA]</scope>
    <source>
        <strain evidence="4 5">DSM 25239</strain>
    </source>
</reference>
<comment type="similarity">
    <text evidence="1">Belongs to the bacterial sugar transferase family.</text>
</comment>
<dbReference type="RefSeq" id="WP_185137237.1">
    <property type="nucleotide sequence ID" value="NZ_JACJVR010000069.1"/>
</dbReference>
<evidence type="ECO:0000259" key="3">
    <source>
        <dbReference type="Pfam" id="PF02397"/>
    </source>
</evidence>
<evidence type="ECO:0000256" key="1">
    <source>
        <dbReference type="ARBA" id="ARBA00006464"/>
    </source>
</evidence>
<feature type="domain" description="Bacterial sugar transferase" evidence="3">
    <location>
        <begin position="30"/>
        <end position="218"/>
    </location>
</feature>
<organism evidence="4 5">
    <name type="scientific">Cohnella xylanilytica</name>
    <dbReference type="NCBI Taxonomy" id="557555"/>
    <lineage>
        <taxon>Bacteria</taxon>
        <taxon>Bacillati</taxon>
        <taxon>Bacillota</taxon>
        <taxon>Bacilli</taxon>
        <taxon>Bacillales</taxon>
        <taxon>Paenibacillaceae</taxon>
        <taxon>Cohnella</taxon>
    </lineage>
</organism>
<evidence type="ECO:0000256" key="2">
    <source>
        <dbReference type="SAM" id="Phobius"/>
    </source>
</evidence>
<dbReference type="AlphaFoldDB" id="A0A841U4L5"/>
<keyword evidence="2" id="KW-0812">Transmembrane</keyword>
<gene>
    <name evidence="4" type="ORF">H7B90_17760</name>
</gene>
<dbReference type="Proteomes" id="UP000553776">
    <property type="component" value="Unassembled WGS sequence"/>
</dbReference>
<keyword evidence="2" id="KW-0472">Membrane</keyword>
<dbReference type="PANTHER" id="PTHR30576">
    <property type="entry name" value="COLANIC BIOSYNTHESIS UDP-GLUCOSE LIPID CARRIER TRANSFERASE"/>
    <property type="match status" value="1"/>
</dbReference>
<dbReference type="PANTHER" id="PTHR30576:SF10">
    <property type="entry name" value="SLL5057 PROTEIN"/>
    <property type="match status" value="1"/>
</dbReference>
<keyword evidence="5" id="KW-1185">Reference proteome</keyword>
<accession>A0A841U4L5</accession>
<proteinExistence type="inferred from homology"/>
<dbReference type="GO" id="GO:0016780">
    <property type="term" value="F:phosphotransferase activity, for other substituted phosphate groups"/>
    <property type="evidence" value="ECO:0007669"/>
    <property type="project" value="TreeGrafter"/>
</dbReference>